<dbReference type="Pfam" id="PF13439">
    <property type="entry name" value="Glyco_transf_4"/>
    <property type="match status" value="1"/>
</dbReference>
<dbReference type="InterPro" id="IPR001296">
    <property type="entry name" value="Glyco_trans_1"/>
</dbReference>
<dbReference type="SUPFAM" id="SSF53756">
    <property type="entry name" value="UDP-Glycosyltransferase/glycogen phosphorylase"/>
    <property type="match status" value="1"/>
</dbReference>
<protein>
    <submittedName>
        <fullName evidence="3">Glycosyltransferase involved in cell wall biosynthesis</fullName>
    </submittedName>
</protein>
<dbReference type="EMBL" id="JAVDQD010000004">
    <property type="protein sequence ID" value="MDR6240157.1"/>
    <property type="molecule type" value="Genomic_DNA"/>
</dbReference>
<comment type="caution">
    <text evidence="3">The sequence shown here is derived from an EMBL/GenBank/DDBJ whole genome shotgun (WGS) entry which is preliminary data.</text>
</comment>
<keyword evidence="4" id="KW-1185">Reference proteome</keyword>
<dbReference type="CDD" id="cd03801">
    <property type="entry name" value="GT4_PimA-like"/>
    <property type="match status" value="1"/>
</dbReference>
<name>A0AAE3XPD8_9BACT</name>
<evidence type="ECO:0000313" key="4">
    <source>
        <dbReference type="Proteomes" id="UP001185092"/>
    </source>
</evidence>
<gene>
    <name evidence="3" type="ORF">HNQ88_003223</name>
</gene>
<feature type="domain" description="Glycosyl transferase family 1" evidence="1">
    <location>
        <begin position="152"/>
        <end position="281"/>
    </location>
</feature>
<proteinExistence type="predicted"/>
<reference evidence="3" key="1">
    <citation type="submission" date="2023-07" db="EMBL/GenBank/DDBJ databases">
        <title>Genomic Encyclopedia of Type Strains, Phase IV (KMG-IV): sequencing the most valuable type-strain genomes for metagenomic binning, comparative biology and taxonomic classification.</title>
        <authorList>
            <person name="Goeker M."/>
        </authorList>
    </citation>
    <scope>NUCLEOTIDE SEQUENCE</scope>
    <source>
        <strain evidence="3">DSM 26174</strain>
    </source>
</reference>
<evidence type="ECO:0000313" key="3">
    <source>
        <dbReference type="EMBL" id="MDR6240157.1"/>
    </source>
</evidence>
<dbReference type="PANTHER" id="PTHR12526">
    <property type="entry name" value="GLYCOSYLTRANSFERASE"/>
    <property type="match status" value="1"/>
</dbReference>
<evidence type="ECO:0000259" key="1">
    <source>
        <dbReference type="Pfam" id="PF00534"/>
    </source>
</evidence>
<dbReference type="InterPro" id="IPR028098">
    <property type="entry name" value="Glyco_trans_4-like_N"/>
</dbReference>
<dbReference type="Proteomes" id="UP001185092">
    <property type="component" value="Unassembled WGS sequence"/>
</dbReference>
<evidence type="ECO:0000259" key="2">
    <source>
        <dbReference type="Pfam" id="PF13439"/>
    </source>
</evidence>
<feature type="domain" description="Glycosyltransferase subfamily 4-like N-terminal" evidence="2">
    <location>
        <begin position="14"/>
        <end position="147"/>
    </location>
</feature>
<dbReference type="PANTHER" id="PTHR12526:SF630">
    <property type="entry name" value="GLYCOSYLTRANSFERASE"/>
    <property type="match status" value="1"/>
</dbReference>
<dbReference type="AlphaFoldDB" id="A0AAE3XPD8"/>
<organism evidence="3 4">
    <name type="scientific">Aureibacter tunicatorum</name>
    <dbReference type="NCBI Taxonomy" id="866807"/>
    <lineage>
        <taxon>Bacteria</taxon>
        <taxon>Pseudomonadati</taxon>
        <taxon>Bacteroidota</taxon>
        <taxon>Cytophagia</taxon>
        <taxon>Cytophagales</taxon>
        <taxon>Persicobacteraceae</taxon>
        <taxon>Aureibacter</taxon>
    </lineage>
</organism>
<accession>A0AAE3XPD8</accession>
<dbReference type="RefSeq" id="WP_309940027.1">
    <property type="nucleotide sequence ID" value="NZ_AP025305.1"/>
</dbReference>
<dbReference type="GO" id="GO:0016757">
    <property type="term" value="F:glycosyltransferase activity"/>
    <property type="evidence" value="ECO:0007669"/>
    <property type="project" value="UniProtKB-ARBA"/>
</dbReference>
<sequence length="335" mass="39129">MKVIHVFPSFKRYGGAQKVIFQLYKYLNKFGRNYICSFDKYEDINERFLSSLDRNQFLHFYDLRKLKLRDYIIISHDRKLTSGLVLLNYLFRFKLIHVAHGVYNKHKYFSFFPKNIIAVSKAVRSNLVDYFNVDNTSIEVIYNGVEDHKKKGEKNYFKSANRILLLGQIESNKQQLEIIQNMDSGRNNNFKIAFAGEGCQSETLVQAINESAFRECFDYLGFVEDVYSLIPKYDYVMLFSKKEGLGISLIEGCMYGRPLVARTSEGAEACGEVCKNGFNGFEVTDIVSLFDVLENLPSRDSREFMKLSKNSRVMYEKYFSESMMIHSYDLYLKKI</sequence>
<dbReference type="Gene3D" id="3.40.50.2000">
    <property type="entry name" value="Glycogen Phosphorylase B"/>
    <property type="match status" value="2"/>
</dbReference>
<dbReference type="Pfam" id="PF00534">
    <property type="entry name" value="Glycos_transf_1"/>
    <property type="match status" value="1"/>
</dbReference>